<proteinExistence type="predicted"/>
<dbReference type="Proteomes" id="UP000586252">
    <property type="component" value="Unassembled WGS sequence"/>
</dbReference>
<keyword evidence="1" id="KW-0732">Signal</keyword>
<comment type="caution">
    <text evidence="3">The sequence shown here is derived from an EMBL/GenBank/DDBJ whole genome shotgun (WGS) entry which is preliminary data.</text>
</comment>
<dbReference type="RefSeq" id="WP_082628780.1">
    <property type="nucleotide sequence ID" value="NZ_JAAQYH010000001.1"/>
</dbReference>
<evidence type="ECO:0000313" key="4">
    <source>
        <dbReference type="Proteomes" id="UP000535954"/>
    </source>
</evidence>
<evidence type="ECO:0000313" key="2">
    <source>
        <dbReference type="EMBL" id="NNA71252.1"/>
    </source>
</evidence>
<organism evidence="3 5">
    <name type="scientific">Pseudomonas lactis</name>
    <dbReference type="NCBI Taxonomy" id="1615674"/>
    <lineage>
        <taxon>Bacteria</taxon>
        <taxon>Pseudomonadati</taxon>
        <taxon>Pseudomonadota</taxon>
        <taxon>Gammaproteobacteria</taxon>
        <taxon>Pseudomonadales</taxon>
        <taxon>Pseudomonadaceae</taxon>
        <taxon>Pseudomonas</taxon>
    </lineage>
</organism>
<dbReference type="Pfam" id="PF06551">
    <property type="entry name" value="DUF1120"/>
    <property type="match status" value="1"/>
</dbReference>
<name>A0A7Y1MEG0_9PSED</name>
<dbReference type="GeneID" id="99804844"/>
<dbReference type="AlphaFoldDB" id="A0A7Y1MEG0"/>
<protein>
    <submittedName>
        <fullName evidence="3">DUF1120 domain-containing protein</fullName>
    </submittedName>
</protein>
<feature type="signal peptide" evidence="1">
    <location>
        <begin position="1"/>
        <end position="22"/>
    </location>
</feature>
<reference evidence="4 5" key="1">
    <citation type="journal article" date="2020" name="Front. Microbiol.">
        <title>Genetic Organization of the aprX-lipA2 Operon Affects the Proteolytic Potential of Pseudomonas Species in Milk.</title>
        <authorList>
            <person name="Maier C."/>
            <person name="Huptas C."/>
            <person name="von Neubeck M."/>
            <person name="Scherer S."/>
            <person name="Wenning M."/>
            <person name="Lucking G."/>
        </authorList>
    </citation>
    <scope>NUCLEOTIDE SEQUENCE [LARGE SCALE GENOMIC DNA]</scope>
    <source>
        <strain evidence="3 5">WS 5404</strain>
        <strain evidence="2 4">WS 5405</strain>
    </source>
</reference>
<dbReference type="EMBL" id="JAAQYH010000001">
    <property type="protein sequence ID" value="NNA71252.1"/>
    <property type="molecule type" value="Genomic_DNA"/>
</dbReference>
<dbReference type="EMBL" id="JAAQYI010000008">
    <property type="protein sequence ID" value="NNA80229.1"/>
    <property type="molecule type" value="Genomic_DNA"/>
</dbReference>
<dbReference type="Proteomes" id="UP000535954">
    <property type="component" value="Unassembled WGS sequence"/>
</dbReference>
<evidence type="ECO:0000313" key="3">
    <source>
        <dbReference type="EMBL" id="NNA80229.1"/>
    </source>
</evidence>
<accession>A0A7Y1MEG0</accession>
<feature type="chain" id="PRO_5036405886" evidence="1">
    <location>
        <begin position="23"/>
        <end position="212"/>
    </location>
</feature>
<dbReference type="InterPro" id="IPR010546">
    <property type="entry name" value="DUF1120"/>
</dbReference>
<sequence length="212" mass="21249">MSFSRKLLLGSLLAVSANSAFAVDTAELRVIGTIAPTACTPNFAGGGVIDYGVIPTASLSPTVATPLQVRTMSYTITCDAPIAIGTSWQDSRVSSAVGGGPTGFGLGLQGTASIGRYTLAQRPGSGATGDGAPVDLISRNGTAPWIAVVGGGQNNAGAVVQAYAAPGTLIPAAYSIYTGTFEVAPSISPTSTLDMSNSITLDGLATMTVRYL</sequence>
<evidence type="ECO:0000256" key="1">
    <source>
        <dbReference type="SAM" id="SignalP"/>
    </source>
</evidence>
<evidence type="ECO:0000313" key="5">
    <source>
        <dbReference type="Proteomes" id="UP000586252"/>
    </source>
</evidence>
<gene>
    <name evidence="2" type="ORF">HBO13_01185</name>
    <name evidence="3" type="ORF">HBO30_15990</name>
</gene>